<dbReference type="InterPro" id="IPR037143">
    <property type="entry name" value="4-PPantetheinyl_Trfase_dom_sf"/>
</dbReference>
<evidence type="ECO:0000313" key="5">
    <source>
        <dbReference type="EMBL" id="TPX18988.1"/>
    </source>
</evidence>
<dbReference type="STRING" id="1093900.A0A507BQ58"/>
<dbReference type="GO" id="GO:0005829">
    <property type="term" value="C:cytosol"/>
    <property type="evidence" value="ECO:0007669"/>
    <property type="project" value="TreeGrafter"/>
</dbReference>
<gene>
    <name evidence="5" type="ORF">E0L32_011305</name>
</gene>
<evidence type="ECO:0000259" key="3">
    <source>
        <dbReference type="Pfam" id="PF01648"/>
    </source>
</evidence>
<dbReference type="EMBL" id="SKBQ01000103">
    <property type="protein sequence ID" value="TPX18988.1"/>
    <property type="molecule type" value="Genomic_DNA"/>
</dbReference>
<keyword evidence="6" id="KW-1185">Reference proteome</keyword>
<dbReference type="RefSeq" id="XP_031000699.1">
    <property type="nucleotide sequence ID" value="XM_031134020.1"/>
</dbReference>
<proteinExistence type="predicted"/>
<comment type="caution">
    <text evidence="5">The sequence shown here is derived from an EMBL/GenBank/DDBJ whole genome shotgun (WGS) entry which is preliminary data.</text>
</comment>
<feature type="domain" description="4'-phosphopantetheinyl transferase N-terminal" evidence="4">
    <location>
        <begin position="37"/>
        <end position="123"/>
    </location>
</feature>
<dbReference type="InterPro" id="IPR050559">
    <property type="entry name" value="P-Pant_transferase_sf"/>
</dbReference>
<dbReference type="InParanoid" id="A0A507BQ58"/>
<dbReference type="AlphaFoldDB" id="A0A507BQ58"/>
<evidence type="ECO:0000313" key="6">
    <source>
        <dbReference type="Proteomes" id="UP000319257"/>
    </source>
</evidence>
<dbReference type="Proteomes" id="UP000319257">
    <property type="component" value="Unassembled WGS sequence"/>
</dbReference>
<sequence>MADSGGERRPVLVQWILDTRNLWPEASKTKDLETVASRALALLTPEEKAGVLRYMFVRDAKMSLGSHLLKHYAVSRLHGVPWREAAITRDPRTKPVYRDPATGGQPVSFNVSHQAGLVALVAVARFDGEVEVGVDVVCASERRGRDHKMVAEEGWPAFVDMHADVFAPGEAAYLKFQVLSGGALPAGSSAEAVLDFKLRCFYALWCLREAYVKMTGEALLAKWLRELEFRAIRPPAVAAASSSSSSDNEAQGGAVKVEEIWFQGQKVQDANVCIRSWGPDYMTCTAVRTPGREADGLAFELGPYEVLSMDEVLSFAESMM</sequence>
<dbReference type="GO" id="GO:0000287">
    <property type="term" value="F:magnesium ion binding"/>
    <property type="evidence" value="ECO:0007669"/>
    <property type="project" value="InterPro"/>
</dbReference>
<name>A0A507BQ58_9PEZI</name>
<dbReference type="SUPFAM" id="SSF56214">
    <property type="entry name" value="4'-phosphopantetheinyl transferase"/>
    <property type="match status" value="2"/>
</dbReference>
<dbReference type="InterPro" id="IPR008278">
    <property type="entry name" value="4-PPantetheinyl_Trfase_dom"/>
</dbReference>
<dbReference type="GO" id="GO:0008897">
    <property type="term" value="F:holo-[acyl-carrier-protein] synthase activity"/>
    <property type="evidence" value="ECO:0007669"/>
    <property type="project" value="UniProtKB-EC"/>
</dbReference>
<dbReference type="EC" id="2.7.8.7" evidence="1"/>
<reference evidence="5 6" key="1">
    <citation type="submission" date="2019-06" db="EMBL/GenBank/DDBJ databases">
        <title>Draft genome sequence of the filamentous fungus Phialemoniopsis curvata isolated from diesel fuel.</title>
        <authorList>
            <person name="Varaljay V.A."/>
            <person name="Lyon W.J."/>
            <person name="Crouch A.L."/>
            <person name="Drake C.E."/>
            <person name="Hollomon J.M."/>
            <person name="Nadeau L.J."/>
            <person name="Nunn H.S."/>
            <person name="Stevenson B.S."/>
            <person name="Bojanowski C.L."/>
            <person name="Crookes-Goodson W.J."/>
        </authorList>
    </citation>
    <scope>NUCLEOTIDE SEQUENCE [LARGE SCALE GENOMIC DNA]</scope>
    <source>
        <strain evidence="5 6">D216</strain>
    </source>
</reference>
<protein>
    <recommendedName>
        <fullName evidence="1">holo-[acyl-carrier-protein] synthase</fullName>
        <ecNumber evidence="1">2.7.8.7</ecNumber>
    </recommendedName>
</protein>
<dbReference type="GO" id="GO:0019878">
    <property type="term" value="P:lysine biosynthetic process via aminoadipic acid"/>
    <property type="evidence" value="ECO:0007669"/>
    <property type="project" value="TreeGrafter"/>
</dbReference>
<dbReference type="PANTHER" id="PTHR12215">
    <property type="entry name" value="PHOSPHOPANTETHEINE TRANSFERASE"/>
    <property type="match status" value="1"/>
</dbReference>
<dbReference type="GeneID" id="41978752"/>
<keyword evidence="2" id="KW-0808">Transferase</keyword>
<dbReference type="InterPro" id="IPR055066">
    <property type="entry name" value="AASDHPPT_N"/>
</dbReference>
<dbReference type="Pfam" id="PF22624">
    <property type="entry name" value="AASDHPPT_N"/>
    <property type="match status" value="1"/>
</dbReference>
<dbReference type="PANTHER" id="PTHR12215:SF10">
    <property type="entry name" value="L-AMINOADIPATE-SEMIALDEHYDE DEHYDROGENASE-PHOSPHOPANTETHEINYL TRANSFERASE"/>
    <property type="match status" value="1"/>
</dbReference>
<organism evidence="5 6">
    <name type="scientific">Thyridium curvatum</name>
    <dbReference type="NCBI Taxonomy" id="1093900"/>
    <lineage>
        <taxon>Eukaryota</taxon>
        <taxon>Fungi</taxon>
        <taxon>Dikarya</taxon>
        <taxon>Ascomycota</taxon>
        <taxon>Pezizomycotina</taxon>
        <taxon>Sordariomycetes</taxon>
        <taxon>Sordariomycetidae</taxon>
        <taxon>Thyridiales</taxon>
        <taxon>Thyridiaceae</taxon>
        <taxon>Thyridium</taxon>
    </lineage>
</organism>
<feature type="domain" description="4'-phosphopantetheinyl transferase" evidence="3">
    <location>
        <begin position="132"/>
        <end position="228"/>
    </location>
</feature>
<dbReference type="Pfam" id="PF01648">
    <property type="entry name" value="ACPS"/>
    <property type="match status" value="1"/>
</dbReference>
<dbReference type="Gene3D" id="3.90.470.20">
    <property type="entry name" value="4'-phosphopantetheinyl transferase domain"/>
    <property type="match status" value="1"/>
</dbReference>
<dbReference type="OrthoDB" id="26719at2759"/>
<evidence type="ECO:0000259" key="4">
    <source>
        <dbReference type="Pfam" id="PF22624"/>
    </source>
</evidence>
<accession>A0A507BQ58</accession>
<evidence type="ECO:0000256" key="2">
    <source>
        <dbReference type="ARBA" id="ARBA00022679"/>
    </source>
</evidence>
<evidence type="ECO:0000256" key="1">
    <source>
        <dbReference type="ARBA" id="ARBA00013172"/>
    </source>
</evidence>